<dbReference type="InterPro" id="IPR036282">
    <property type="entry name" value="Glutathione-S-Trfase_C_sf"/>
</dbReference>
<evidence type="ECO:0000256" key="3">
    <source>
        <dbReference type="ARBA" id="ARBA00038317"/>
    </source>
</evidence>
<dbReference type="InterPro" id="IPR010987">
    <property type="entry name" value="Glutathione-S-Trfase_C-like"/>
</dbReference>
<feature type="domain" description="GST C-terminal" evidence="6">
    <location>
        <begin position="42"/>
        <end position="167"/>
    </location>
</feature>
<dbReference type="PANTHER" id="PTHR11571">
    <property type="entry name" value="GLUTATHIONE S-TRANSFERASE"/>
    <property type="match status" value="1"/>
</dbReference>
<reference evidence="8" key="1">
    <citation type="submission" date="2010-08" db="EMBL/GenBank/DDBJ databases">
        <authorList>
            <consortium name="Caenorhabditis japonica Sequencing Consortium"/>
            <person name="Wilson R.K."/>
        </authorList>
    </citation>
    <scope>NUCLEOTIDE SEQUENCE [LARGE SCALE GENOMIC DNA]</scope>
    <source>
        <strain evidence="8">DF5081</strain>
    </source>
</reference>
<comment type="catalytic activity">
    <reaction evidence="4">
        <text>RX + glutathione = an S-substituted glutathione + a halide anion + H(+)</text>
        <dbReference type="Rhea" id="RHEA:16437"/>
        <dbReference type="ChEBI" id="CHEBI:15378"/>
        <dbReference type="ChEBI" id="CHEBI:16042"/>
        <dbReference type="ChEBI" id="CHEBI:17792"/>
        <dbReference type="ChEBI" id="CHEBI:57925"/>
        <dbReference type="ChEBI" id="CHEBI:90779"/>
        <dbReference type="EC" id="2.5.1.18"/>
    </reaction>
</comment>
<evidence type="ECO:0000313" key="7">
    <source>
        <dbReference type="EnsemblMetazoa" id="CJA19398b.1"/>
    </source>
</evidence>
<sequence>MTYHMNMMVNELKSSDTESIGKELKEKFPEVFLEGLGFAGKNAEEAALVDAFSDQFKDFYAEIHDYFYTKLGLTELDAEEQIHKVLIPARDKFLPLLTKYLESSKSGFLVDGGITFSDLLIVDNFTTLINWYPEFAKEYPVIREWREKVVNHPKLKEYIETRPVTDA</sequence>
<dbReference type="CDD" id="cd03192">
    <property type="entry name" value="GST_C_Sigma_like"/>
    <property type="match status" value="1"/>
</dbReference>
<keyword evidence="8" id="KW-1185">Reference proteome</keyword>
<dbReference type="EnsemblMetazoa" id="CJA19398b.1">
    <property type="protein sequence ID" value="CJA19398b.1"/>
    <property type="gene ID" value="WBGene00138602"/>
</dbReference>
<dbReference type="Gene3D" id="1.20.1050.10">
    <property type="match status" value="1"/>
</dbReference>
<organism evidence="7 8">
    <name type="scientific">Caenorhabditis japonica</name>
    <dbReference type="NCBI Taxonomy" id="281687"/>
    <lineage>
        <taxon>Eukaryota</taxon>
        <taxon>Metazoa</taxon>
        <taxon>Ecdysozoa</taxon>
        <taxon>Nematoda</taxon>
        <taxon>Chromadorea</taxon>
        <taxon>Rhabditida</taxon>
        <taxon>Rhabditina</taxon>
        <taxon>Rhabditomorpha</taxon>
        <taxon>Rhabditoidea</taxon>
        <taxon>Rhabditidae</taxon>
        <taxon>Peloderinae</taxon>
        <taxon>Caenorhabditis</taxon>
    </lineage>
</organism>
<evidence type="ECO:0000256" key="1">
    <source>
        <dbReference type="ARBA" id="ARBA00012452"/>
    </source>
</evidence>
<dbReference type="GO" id="GO:0005737">
    <property type="term" value="C:cytoplasm"/>
    <property type="evidence" value="ECO:0007669"/>
    <property type="project" value="UniProtKB-ARBA"/>
</dbReference>
<evidence type="ECO:0000256" key="2">
    <source>
        <dbReference type="ARBA" id="ARBA00022679"/>
    </source>
</evidence>
<dbReference type="Proteomes" id="UP000005237">
    <property type="component" value="Unassembled WGS sequence"/>
</dbReference>
<dbReference type="GO" id="GO:0004364">
    <property type="term" value="F:glutathione transferase activity"/>
    <property type="evidence" value="ECO:0007669"/>
    <property type="project" value="UniProtKB-EC"/>
</dbReference>
<keyword evidence="2" id="KW-0808">Transferase</keyword>
<evidence type="ECO:0000256" key="5">
    <source>
        <dbReference type="ARBA" id="ARBA00078118"/>
    </source>
</evidence>
<dbReference type="InterPro" id="IPR050213">
    <property type="entry name" value="GST_superfamily"/>
</dbReference>
<evidence type="ECO:0000313" key="8">
    <source>
        <dbReference type="Proteomes" id="UP000005237"/>
    </source>
</evidence>
<comment type="similarity">
    <text evidence="3">Belongs to the GST superfamily. Sigma family.</text>
</comment>
<dbReference type="FunFam" id="1.20.1050.10:FF:000031">
    <property type="entry name" value="Glutathione S-Transferase"/>
    <property type="match status" value="1"/>
</dbReference>
<dbReference type="AlphaFoldDB" id="A0A8R1E5J9"/>
<dbReference type="PANTHER" id="PTHR11571:SF105">
    <property type="entry name" value="GLUTATHIONE S-TRANSFERASE"/>
    <property type="match status" value="1"/>
</dbReference>
<accession>A0A8R1E5J9</accession>
<dbReference type="EC" id="2.5.1.18" evidence="1"/>
<evidence type="ECO:0000259" key="6">
    <source>
        <dbReference type="PROSITE" id="PS50405"/>
    </source>
</evidence>
<name>A0A8R1E5J9_CAEJA</name>
<reference evidence="7" key="2">
    <citation type="submission" date="2022-06" db="UniProtKB">
        <authorList>
            <consortium name="EnsemblMetazoa"/>
        </authorList>
    </citation>
    <scope>IDENTIFICATION</scope>
    <source>
        <strain evidence="7">DF5081</strain>
    </source>
</reference>
<dbReference type="InterPro" id="IPR004046">
    <property type="entry name" value="GST_C"/>
</dbReference>
<proteinExistence type="inferred from homology"/>
<dbReference type="SUPFAM" id="SSF47616">
    <property type="entry name" value="GST C-terminal domain-like"/>
    <property type="match status" value="1"/>
</dbReference>
<dbReference type="PROSITE" id="PS50405">
    <property type="entry name" value="GST_CTER"/>
    <property type="match status" value="1"/>
</dbReference>
<dbReference type="GO" id="GO:0006749">
    <property type="term" value="P:glutathione metabolic process"/>
    <property type="evidence" value="ECO:0007669"/>
    <property type="project" value="TreeGrafter"/>
</dbReference>
<protein>
    <recommendedName>
        <fullName evidence="1">glutathione transferase</fullName>
        <ecNumber evidence="1">2.5.1.18</ecNumber>
    </recommendedName>
    <alternativeName>
        <fullName evidence="5">GST class-sigma</fullName>
    </alternativeName>
</protein>
<dbReference type="Pfam" id="PF14497">
    <property type="entry name" value="GST_C_3"/>
    <property type="match status" value="1"/>
</dbReference>
<evidence type="ECO:0000256" key="4">
    <source>
        <dbReference type="ARBA" id="ARBA00047960"/>
    </source>
</evidence>